<reference evidence="2 3" key="1">
    <citation type="journal article" date="2017" name="Mol. Biol. Evol.">
        <title>The 4-celled Tetrabaena socialis nuclear genome reveals the essential components for genetic control of cell number at the origin of multicellularity in the volvocine lineage.</title>
        <authorList>
            <person name="Featherston J."/>
            <person name="Arakaki Y."/>
            <person name="Hanschen E.R."/>
            <person name="Ferris P.J."/>
            <person name="Michod R.E."/>
            <person name="Olson B.J.S.C."/>
            <person name="Nozaki H."/>
            <person name="Durand P.M."/>
        </authorList>
    </citation>
    <scope>NUCLEOTIDE SEQUENCE [LARGE SCALE GENOMIC DNA]</scope>
    <source>
        <strain evidence="2 3">NIES-571</strain>
    </source>
</reference>
<organism evidence="2 3">
    <name type="scientific">Tetrabaena socialis</name>
    <dbReference type="NCBI Taxonomy" id="47790"/>
    <lineage>
        <taxon>Eukaryota</taxon>
        <taxon>Viridiplantae</taxon>
        <taxon>Chlorophyta</taxon>
        <taxon>core chlorophytes</taxon>
        <taxon>Chlorophyceae</taxon>
        <taxon>CS clade</taxon>
        <taxon>Chlamydomonadales</taxon>
        <taxon>Tetrabaenaceae</taxon>
        <taxon>Tetrabaena</taxon>
    </lineage>
</organism>
<evidence type="ECO:0000313" key="2">
    <source>
        <dbReference type="EMBL" id="PNH12483.1"/>
    </source>
</evidence>
<sequence>MYLFLASRGILVRTGLLHLLRSVAQESAICISGATSSLSSRRFSQLLSASHPTTLLEFEVESEHADKEQLRRWFAGLIAQKDAAERVSLHAQLDRERAERVRAEAERDREKAERYRAVTEKKMLQQQIRMTSAMHSAGVVDGRSFLEYVLLTYGPKIKTTNTAAWNKVLQEYPDLVECLLQRIPSWQIHGKDPAATSRALASKLAHVQNALSNKVHTFVAGAGLTVYEGMPDKPTTSALVCLAAQFDVPCYFQPLLKVLEAADTGMSEGG</sequence>
<evidence type="ECO:0000256" key="1">
    <source>
        <dbReference type="SAM" id="Coils"/>
    </source>
</evidence>
<name>A0A2J8AIZ5_9CHLO</name>
<protein>
    <submittedName>
        <fullName evidence="2">Uncharacterized protein</fullName>
    </submittedName>
</protein>
<keyword evidence="1" id="KW-0175">Coiled coil</keyword>
<dbReference type="AlphaFoldDB" id="A0A2J8AIZ5"/>
<feature type="coiled-coil region" evidence="1">
    <location>
        <begin position="86"/>
        <end position="122"/>
    </location>
</feature>
<comment type="caution">
    <text evidence="2">The sequence shown here is derived from an EMBL/GenBank/DDBJ whole genome shotgun (WGS) entry which is preliminary data.</text>
</comment>
<proteinExistence type="predicted"/>
<keyword evidence="3" id="KW-1185">Reference proteome</keyword>
<dbReference type="EMBL" id="PGGS01000008">
    <property type="protein sequence ID" value="PNH12483.1"/>
    <property type="molecule type" value="Genomic_DNA"/>
</dbReference>
<dbReference type="OrthoDB" id="559243at2759"/>
<dbReference type="Proteomes" id="UP000236333">
    <property type="component" value="Unassembled WGS sequence"/>
</dbReference>
<evidence type="ECO:0000313" key="3">
    <source>
        <dbReference type="Proteomes" id="UP000236333"/>
    </source>
</evidence>
<gene>
    <name evidence="2" type="ORF">TSOC_000559</name>
</gene>
<accession>A0A2J8AIZ5</accession>